<accession>A0ABY6Z2L2</accession>
<reference evidence="1" key="1">
    <citation type="submission" date="2022-08" db="EMBL/GenBank/DDBJ databases">
        <title>Alicyclobacillus dauci DSM2870, complete genome.</title>
        <authorList>
            <person name="Wang Q."/>
            <person name="Cai R."/>
            <person name="Wang Z."/>
        </authorList>
    </citation>
    <scope>NUCLEOTIDE SEQUENCE</scope>
    <source>
        <strain evidence="1">DSM 28700</strain>
    </source>
</reference>
<evidence type="ECO:0000313" key="2">
    <source>
        <dbReference type="Proteomes" id="UP001164803"/>
    </source>
</evidence>
<evidence type="ECO:0008006" key="3">
    <source>
        <dbReference type="Google" id="ProtNLM"/>
    </source>
</evidence>
<keyword evidence="2" id="KW-1185">Reference proteome</keyword>
<sequence length="287" mass="32890">MTGFSMFPEQHPGQANFVFDGYLDRQHVVTRLPRRDHGAVAPFYDGVSSLFGSVYANAYHYRNVAQMLRVHSPLFVPELITCYPWNDGRFMPTHRYVEGRAASSYDELTESGSRAYGRFLATLHGGVSTTGFGCYGNVKGAGSWWPTVRTTIQHLLNRYDHDDATYTEARSVTECIQHLPEPARFAPIMLDLDPSQYFITNGHFCVLIDIDFYVFGPPELELIALESMYPGRLATSFRRGYESLRPFPDLSTVRRVYRLLNRLLRVRGDLPYREWHDAPALFQTLSR</sequence>
<dbReference type="RefSeq" id="WP_268044324.1">
    <property type="nucleotide sequence ID" value="NZ_CP104064.1"/>
</dbReference>
<dbReference type="SUPFAM" id="SSF56112">
    <property type="entry name" value="Protein kinase-like (PK-like)"/>
    <property type="match status" value="1"/>
</dbReference>
<dbReference type="Proteomes" id="UP001164803">
    <property type="component" value="Chromosome"/>
</dbReference>
<dbReference type="InterPro" id="IPR011009">
    <property type="entry name" value="Kinase-like_dom_sf"/>
</dbReference>
<dbReference type="EMBL" id="CP104064">
    <property type="protein sequence ID" value="WAH36922.1"/>
    <property type="molecule type" value="Genomic_DNA"/>
</dbReference>
<dbReference type="Gene3D" id="3.90.1200.10">
    <property type="match status" value="1"/>
</dbReference>
<gene>
    <name evidence="1" type="ORF">NZD86_22630</name>
</gene>
<organism evidence="1 2">
    <name type="scientific">Alicyclobacillus dauci</name>
    <dbReference type="NCBI Taxonomy" id="1475485"/>
    <lineage>
        <taxon>Bacteria</taxon>
        <taxon>Bacillati</taxon>
        <taxon>Bacillota</taxon>
        <taxon>Bacilli</taxon>
        <taxon>Bacillales</taxon>
        <taxon>Alicyclobacillaceae</taxon>
        <taxon>Alicyclobacillus</taxon>
    </lineage>
</organism>
<proteinExistence type="predicted"/>
<name>A0ABY6Z2L2_9BACL</name>
<evidence type="ECO:0000313" key="1">
    <source>
        <dbReference type="EMBL" id="WAH36922.1"/>
    </source>
</evidence>
<protein>
    <recommendedName>
        <fullName evidence="3">Phosphotransferase enzyme family protein</fullName>
    </recommendedName>
</protein>